<keyword evidence="4" id="KW-0067">ATP-binding</keyword>
<dbReference type="Pfam" id="PF00271">
    <property type="entry name" value="Helicase_C"/>
    <property type="match status" value="1"/>
</dbReference>
<evidence type="ECO:0000256" key="3">
    <source>
        <dbReference type="ARBA" id="ARBA00022806"/>
    </source>
</evidence>
<sequence length="460" mass="52475">MKVVIGSEIRIKDAEKPLYDWCSENLILPNPEYIDRTRRGLWTGNTPRYLWLYRVEGSDLVVPVGVGKQIRQFVTPEDTFEIQLADNGYIEYSGTIPLYDYQEPAVKVMSHKNCGILQSPCGSGKTQMGIALAAVLSRRTLWITHTQDLLTQSYDRAVQYFPRETLGKITAGKVRIGSHMTFATVQTLCRLDLSLYRDSWDVIIVDECHRLAGTPTQMTMFYRVMNSLAARYKYGLSATVHRSDGMIRSTFAVLGPVEYRVSDEAVADKTMKVRIVQRDTGIETSRYCLDTDGTLDYGKLIPYLTGNSQRNEMIVKDLLNNAACWNLVLSDRLEHLRTLMDLLPEEYRLFAVMIDGSMTSKTGRAAREKAIEDMRNGKKHFLFASYSLAKEGLDIPRLDRLYMTTPKKDFAVVTQSIGRIARVFQGKGDAICYDYVDDIQFCQNQYKRRRAHYKKAGCIL</sequence>
<dbReference type="RefSeq" id="WP_002594434.1">
    <property type="nucleotide sequence ID" value="NZ_KB850987.1"/>
</dbReference>
<dbReference type="GO" id="GO:0004386">
    <property type="term" value="F:helicase activity"/>
    <property type="evidence" value="ECO:0007669"/>
    <property type="project" value="UniProtKB-KW"/>
</dbReference>
<dbReference type="PANTHER" id="PTHR11274">
    <property type="entry name" value="RAD25/XP-B DNA REPAIR HELICASE"/>
    <property type="match status" value="1"/>
</dbReference>
<name>A0A0E2HAS8_9FIRM</name>
<evidence type="ECO:0000256" key="2">
    <source>
        <dbReference type="ARBA" id="ARBA00022801"/>
    </source>
</evidence>
<dbReference type="SMART" id="SM00490">
    <property type="entry name" value="HELICc"/>
    <property type="match status" value="1"/>
</dbReference>
<evidence type="ECO:0000313" key="8">
    <source>
        <dbReference type="Proteomes" id="UP000013085"/>
    </source>
</evidence>
<comment type="caution">
    <text evidence="6">The sequence shown here is derived from an EMBL/GenBank/DDBJ whole genome shotgun (WGS) entry which is preliminary data.</text>
</comment>
<dbReference type="GO" id="GO:0003677">
    <property type="term" value="F:DNA binding"/>
    <property type="evidence" value="ECO:0007669"/>
    <property type="project" value="InterPro"/>
</dbReference>
<dbReference type="EMBL" id="AGYR01000029">
    <property type="protein sequence ID" value="ENZ13819.1"/>
    <property type="molecule type" value="Genomic_DNA"/>
</dbReference>
<protein>
    <recommendedName>
        <fullName evidence="5">Helicase ATP-binding domain-containing protein</fullName>
    </recommendedName>
</protein>
<dbReference type="InterPro" id="IPR050615">
    <property type="entry name" value="ATP-dep_DNA_Helicase"/>
</dbReference>
<evidence type="ECO:0000313" key="6">
    <source>
        <dbReference type="EMBL" id="ENZ13819.1"/>
    </source>
</evidence>
<evidence type="ECO:0000313" key="7">
    <source>
        <dbReference type="EMBL" id="ENZ19422.1"/>
    </source>
</evidence>
<dbReference type="SUPFAM" id="SSF52540">
    <property type="entry name" value="P-loop containing nucleoside triphosphate hydrolases"/>
    <property type="match status" value="1"/>
</dbReference>
<evidence type="ECO:0000256" key="4">
    <source>
        <dbReference type="ARBA" id="ARBA00022840"/>
    </source>
</evidence>
<dbReference type="Gene3D" id="3.40.50.300">
    <property type="entry name" value="P-loop containing nucleotide triphosphate hydrolases"/>
    <property type="match status" value="2"/>
</dbReference>
<proteinExistence type="predicted"/>
<dbReference type="Proteomes" id="UP000013085">
    <property type="component" value="Unassembled WGS sequence"/>
</dbReference>
<organism evidence="6 8">
    <name type="scientific">[Clostridium] clostridioforme 90A8</name>
    <dbReference type="NCBI Taxonomy" id="999408"/>
    <lineage>
        <taxon>Bacteria</taxon>
        <taxon>Bacillati</taxon>
        <taxon>Bacillota</taxon>
        <taxon>Clostridia</taxon>
        <taxon>Lachnospirales</taxon>
        <taxon>Lachnospiraceae</taxon>
        <taxon>Enterocloster</taxon>
    </lineage>
</organism>
<evidence type="ECO:0000259" key="5">
    <source>
        <dbReference type="PROSITE" id="PS51192"/>
    </source>
</evidence>
<dbReference type="GO" id="GO:0016787">
    <property type="term" value="F:hydrolase activity"/>
    <property type="evidence" value="ECO:0007669"/>
    <property type="project" value="UniProtKB-KW"/>
</dbReference>
<dbReference type="PANTHER" id="PTHR11274:SF0">
    <property type="entry name" value="GENERAL TRANSCRIPTION AND DNA REPAIR FACTOR IIH HELICASE SUBUNIT XPB"/>
    <property type="match status" value="1"/>
</dbReference>
<dbReference type="InterPro" id="IPR001650">
    <property type="entry name" value="Helicase_C-like"/>
</dbReference>
<evidence type="ECO:0000256" key="1">
    <source>
        <dbReference type="ARBA" id="ARBA00022741"/>
    </source>
</evidence>
<gene>
    <name evidence="7" type="ORF">HMPREF1090_00809</name>
    <name evidence="6" type="ORF">HMPREF1090_02714</name>
</gene>
<dbReference type="GO" id="GO:0005524">
    <property type="term" value="F:ATP binding"/>
    <property type="evidence" value="ECO:0007669"/>
    <property type="project" value="UniProtKB-KW"/>
</dbReference>
<keyword evidence="3" id="KW-0347">Helicase</keyword>
<keyword evidence="1" id="KW-0547">Nucleotide-binding</keyword>
<dbReference type="SMART" id="SM00487">
    <property type="entry name" value="DEXDc"/>
    <property type="match status" value="1"/>
</dbReference>
<dbReference type="InterPro" id="IPR014001">
    <property type="entry name" value="Helicase_ATP-bd"/>
</dbReference>
<accession>A0A0E2HAS8</accession>
<dbReference type="HOGENOM" id="CLU_011771_3_0_9"/>
<dbReference type="EMBL" id="AGYR01000005">
    <property type="protein sequence ID" value="ENZ19422.1"/>
    <property type="molecule type" value="Genomic_DNA"/>
</dbReference>
<dbReference type="Pfam" id="PF04851">
    <property type="entry name" value="ResIII"/>
    <property type="match status" value="1"/>
</dbReference>
<dbReference type="InterPro" id="IPR006935">
    <property type="entry name" value="Helicase/UvrB_N"/>
</dbReference>
<reference evidence="6 8" key="1">
    <citation type="submission" date="2013-01" db="EMBL/GenBank/DDBJ databases">
        <title>The Genome Sequence of Clostridium clostridioforme 90A8.</title>
        <authorList>
            <consortium name="The Broad Institute Genome Sequencing Platform"/>
            <person name="Earl A."/>
            <person name="Ward D."/>
            <person name="Feldgarden M."/>
            <person name="Gevers D."/>
            <person name="Courvalin P."/>
            <person name="Lambert T."/>
            <person name="Walker B."/>
            <person name="Young S.K."/>
            <person name="Zeng Q."/>
            <person name="Gargeya S."/>
            <person name="Fitzgerald M."/>
            <person name="Haas B."/>
            <person name="Abouelleil A."/>
            <person name="Alvarado L."/>
            <person name="Arachchi H.M."/>
            <person name="Berlin A.M."/>
            <person name="Chapman S.B."/>
            <person name="Dewar J."/>
            <person name="Goldberg J."/>
            <person name="Griggs A."/>
            <person name="Gujja S."/>
            <person name="Hansen M."/>
            <person name="Howarth C."/>
            <person name="Imamovic A."/>
            <person name="Larimer J."/>
            <person name="McCowan C."/>
            <person name="Murphy C."/>
            <person name="Neiman D."/>
            <person name="Pearson M."/>
            <person name="Priest M."/>
            <person name="Roberts A."/>
            <person name="Saif S."/>
            <person name="Shea T."/>
            <person name="Sisk P."/>
            <person name="Sykes S."/>
            <person name="Wortman J."/>
            <person name="Nusbaum C."/>
            <person name="Birren B."/>
        </authorList>
    </citation>
    <scope>NUCLEOTIDE SEQUENCE [LARGE SCALE GENOMIC DNA]</scope>
    <source>
        <strain evidence="6 8">90A8</strain>
    </source>
</reference>
<keyword evidence="2" id="KW-0378">Hydrolase</keyword>
<dbReference type="AlphaFoldDB" id="A0A0E2HAS8"/>
<dbReference type="PROSITE" id="PS51192">
    <property type="entry name" value="HELICASE_ATP_BIND_1"/>
    <property type="match status" value="1"/>
</dbReference>
<dbReference type="CDD" id="cd18785">
    <property type="entry name" value="SF2_C"/>
    <property type="match status" value="1"/>
</dbReference>
<dbReference type="InterPro" id="IPR027417">
    <property type="entry name" value="P-loop_NTPase"/>
</dbReference>
<dbReference type="PATRIC" id="fig|999408.3.peg.2935"/>
<feature type="domain" description="Helicase ATP-binding" evidence="5">
    <location>
        <begin position="106"/>
        <end position="258"/>
    </location>
</feature>